<dbReference type="SMART" id="SM00220">
    <property type="entry name" value="S_TKc"/>
    <property type="match status" value="1"/>
</dbReference>
<dbReference type="PROSITE" id="PS00108">
    <property type="entry name" value="PROTEIN_KINASE_ST"/>
    <property type="match status" value="1"/>
</dbReference>
<keyword evidence="2" id="KW-0808">Transferase</keyword>
<protein>
    <recommendedName>
        <fullName evidence="6">Protein kinase domain-containing protein</fullName>
    </recommendedName>
</protein>
<evidence type="ECO:0000256" key="3">
    <source>
        <dbReference type="ARBA" id="ARBA00022741"/>
    </source>
</evidence>
<dbReference type="GO" id="GO:0003713">
    <property type="term" value="F:transcription coactivator activity"/>
    <property type="evidence" value="ECO:0007669"/>
    <property type="project" value="TreeGrafter"/>
</dbReference>
<dbReference type="InterPro" id="IPR050494">
    <property type="entry name" value="Ser_Thr_dual-spec_kinase"/>
</dbReference>
<keyword evidence="8" id="KW-1185">Reference proteome</keyword>
<dbReference type="Pfam" id="PF00069">
    <property type="entry name" value="Pkinase"/>
    <property type="match status" value="1"/>
</dbReference>
<dbReference type="GO" id="GO:0004713">
    <property type="term" value="F:protein tyrosine kinase activity"/>
    <property type="evidence" value="ECO:0007669"/>
    <property type="project" value="TreeGrafter"/>
</dbReference>
<dbReference type="GO" id="GO:0007224">
    <property type="term" value="P:smoothened signaling pathway"/>
    <property type="evidence" value="ECO:0007669"/>
    <property type="project" value="TreeGrafter"/>
</dbReference>
<evidence type="ECO:0000256" key="4">
    <source>
        <dbReference type="ARBA" id="ARBA00022777"/>
    </source>
</evidence>
<dbReference type="GO" id="GO:0005737">
    <property type="term" value="C:cytoplasm"/>
    <property type="evidence" value="ECO:0007669"/>
    <property type="project" value="TreeGrafter"/>
</dbReference>
<dbReference type="OMA" id="YSCASEK"/>
<dbReference type="SUPFAM" id="SSF56112">
    <property type="entry name" value="Protein kinase-like (PK-like)"/>
    <property type="match status" value="1"/>
</dbReference>
<organism evidence="7 8">
    <name type="scientific">Amphiprion ocellaris</name>
    <name type="common">Clown anemonefish</name>
    <dbReference type="NCBI Taxonomy" id="80972"/>
    <lineage>
        <taxon>Eukaryota</taxon>
        <taxon>Metazoa</taxon>
        <taxon>Chordata</taxon>
        <taxon>Craniata</taxon>
        <taxon>Vertebrata</taxon>
        <taxon>Euteleostomi</taxon>
        <taxon>Actinopterygii</taxon>
        <taxon>Neopterygii</taxon>
        <taxon>Teleostei</taxon>
        <taxon>Neoteleostei</taxon>
        <taxon>Acanthomorphata</taxon>
        <taxon>Ovalentaria</taxon>
        <taxon>Pomacentridae</taxon>
        <taxon>Amphiprion</taxon>
    </lineage>
</organism>
<dbReference type="GO" id="GO:0004674">
    <property type="term" value="F:protein serine/threonine kinase activity"/>
    <property type="evidence" value="ECO:0007669"/>
    <property type="project" value="UniProtKB-KW"/>
</dbReference>
<dbReference type="STRING" id="80972.ENSAOCP00000022925"/>
<dbReference type="Ensembl" id="ENSAOCT00000006732.2">
    <property type="protein sequence ID" value="ENSAOCP00000022925.2"/>
    <property type="gene ID" value="ENSAOCG00000008681.2"/>
</dbReference>
<dbReference type="InterPro" id="IPR000719">
    <property type="entry name" value="Prot_kinase_dom"/>
</dbReference>
<dbReference type="GO" id="GO:0042771">
    <property type="term" value="P:intrinsic apoptotic signaling pathway in response to DNA damage by p53 class mediator"/>
    <property type="evidence" value="ECO:0007669"/>
    <property type="project" value="TreeGrafter"/>
</dbReference>
<name>A0A3Q1C8B7_AMPOC</name>
<dbReference type="Gene3D" id="1.10.510.10">
    <property type="entry name" value="Transferase(Phosphotransferase) domain 1"/>
    <property type="match status" value="1"/>
</dbReference>
<evidence type="ECO:0000256" key="2">
    <source>
        <dbReference type="ARBA" id="ARBA00022679"/>
    </source>
</evidence>
<dbReference type="PROSITE" id="PS50011">
    <property type="entry name" value="PROTEIN_KINASE_DOM"/>
    <property type="match status" value="1"/>
</dbReference>
<reference evidence="7" key="2">
    <citation type="submission" date="2025-08" db="UniProtKB">
        <authorList>
            <consortium name="Ensembl"/>
        </authorList>
    </citation>
    <scope>IDENTIFICATION</scope>
</reference>
<reference evidence="7 8" key="1">
    <citation type="submission" date="2022-01" db="EMBL/GenBank/DDBJ databases">
        <title>A chromosome-scale genome assembly of the false clownfish, Amphiprion ocellaris.</title>
        <authorList>
            <person name="Ryu T."/>
        </authorList>
    </citation>
    <scope>NUCLEOTIDE SEQUENCE [LARGE SCALE GENOMIC DNA]</scope>
</reference>
<feature type="domain" description="Protein kinase" evidence="6">
    <location>
        <begin position="1"/>
        <end position="239"/>
    </location>
</feature>
<dbReference type="InterPro" id="IPR008271">
    <property type="entry name" value="Ser/Thr_kinase_AS"/>
</dbReference>
<evidence type="ECO:0000256" key="5">
    <source>
        <dbReference type="ARBA" id="ARBA00022840"/>
    </source>
</evidence>
<dbReference type="GO" id="GO:0003714">
    <property type="term" value="F:transcription corepressor activity"/>
    <property type="evidence" value="ECO:0007669"/>
    <property type="project" value="TreeGrafter"/>
</dbReference>
<evidence type="ECO:0000313" key="7">
    <source>
        <dbReference type="Ensembl" id="ENSAOCP00000022925.2"/>
    </source>
</evidence>
<keyword evidence="3" id="KW-0547">Nucleotide-binding</keyword>
<proteinExistence type="predicted"/>
<dbReference type="PANTHER" id="PTHR24058:SF53">
    <property type="entry name" value="HOMEODOMAIN-INTERACTING PROTEIN KINASE 2"/>
    <property type="match status" value="1"/>
</dbReference>
<sequence length="239" mass="27231">FRGSFNNGLVEVYNMKKLKRLDADKHYLVKLVEHFKYKGHICLAYELLSETLFDFLKRRDQRPLDVAEIRQIACQMLMSLKGLKSIGLTHTDIKLDNIMLCDRFSKALKVKLIDFGCAAEVSRLAKIGKIQAVGYRAPEVILGLPITEAIDMWSLGAVLATLFVGGHFYPTVSEYEQLRMIVHVQGLPKDHLLKAGRNARQFFTESHDSSGQAWRMKTRDEYEQETGNVLGYLHTHSGD</sequence>
<dbReference type="GO" id="GO:0045944">
    <property type="term" value="P:positive regulation of transcription by RNA polymerase II"/>
    <property type="evidence" value="ECO:0007669"/>
    <property type="project" value="TreeGrafter"/>
</dbReference>
<dbReference type="GO" id="GO:0016605">
    <property type="term" value="C:PML body"/>
    <property type="evidence" value="ECO:0007669"/>
    <property type="project" value="TreeGrafter"/>
</dbReference>
<evidence type="ECO:0000256" key="1">
    <source>
        <dbReference type="ARBA" id="ARBA00022527"/>
    </source>
</evidence>
<keyword evidence="5" id="KW-0067">ATP-binding</keyword>
<dbReference type="InterPro" id="IPR011009">
    <property type="entry name" value="Kinase-like_dom_sf"/>
</dbReference>
<dbReference type="GeneTree" id="ENSGT00940000155356"/>
<reference evidence="7" key="3">
    <citation type="submission" date="2025-09" db="UniProtKB">
        <authorList>
            <consortium name="Ensembl"/>
        </authorList>
    </citation>
    <scope>IDENTIFICATION</scope>
</reference>
<evidence type="ECO:0000259" key="6">
    <source>
        <dbReference type="PROSITE" id="PS50011"/>
    </source>
</evidence>
<dbReference type="PANTHER" id="PTHR24058">
    <property type="entry name" value="DUAL SPECIFICITY PROTEIN KINASE"/>
    <property type="match status" value="1"/>
</dbReference>
<keyword evidence="1" id="KW-0723">Serine/threonine-protein kinase</keyword>
<accession>A0A3Q1C8B7</accession>
<dbReference type="GO" id="GO:0005524">
    <property type="term" value="F:ATP binding"/>
    <property type="evidence" value="ECO:0007669"/>
    <property type="project" value="UniProtKB-KW"/>
</dbReference>
<dbReference type="Proteomes" id="UP001501940">
    <property type="component" value="Chromosome 16"/>
</dbReference>
<dbReference type="GO" id="GO:0046332">
    <property type="term" value="F:SMAD binding"/>
    <property type="evidence" value="ECO:0007669"/>
    <property type="project" value="TreeGrafter"/>
</dbReference>
<evidence type="ECO:0000313" key="8">
    <source>
        <dbReference type="Proteomes" id="UP001501940"/>
    </source>
</evidence>
<dbReference type="AlphaFoldDB" id="A0A3Q1C8B7"/>
<keyword evidence="4" id="KW-0418">Kinase</keyword>